<name>A0A7S1QRZ9_ALECA</name>
<protein>
    <recommendedName>
        <fullName evidence="2">Apple domain-containing protein</fullName>
    </recommendedName>
</protein>
<dbReference type="AlphaFoldDB" id="A0A7S1QRZ9"/>
<accession>A0A7S1QRZ9</accession>
<organism evidence="3">
    <name type="scientific">Alexandrium catenella</name>
    <name type="common">Red tide dinoflagellate</name>
    <name type="synonym">Gonyaulax catenella</name>
    <dbReference type="NCBI Taxonomy" id="2925"/>
    <lineage>
        <taxon>Eukaryota</taxon>
        <taxon>Sar</taxon>
        <taxon>Alveolata</taxon>
        <taxon>Dinophyceae</taxon>
        <taxon>Gonyaulacales</taxon>
        <taxon>Pyrocystaceae</taxon>
        <taxon>Alexandrium</taxon>
    </lineage>
</organism>
<evidence type="ECO:0000313" key="3">
    <source>
        <dbReference type="EMBL" id="CAD9146209.1"/>
    </source>
</evidence>
<dbReference type="PROSITE" id="PS50948">
    <property type="entry name" value="PAN"/>
    <property type="match status" value="1"/>
</dbReference>
<proteinExistence type="predicted"/>
<evidence type="ECO:0000256" key="1">
    <source>
        <dbReference type="SAM" id="SignalP"/>
    </source>
</evidence>
<keyword evidence="1" id="KW-0732">Signal</keyword>
<evidence type="ECO:0000259" key="2">
    <source>
        <dbReference type="PROSITE" id="PS50948"/>
    </source>
</evidence>
<dbReference type="Gene3D" id="3.50.4.10">
    <property type="entry name" value="Hepatocyte Growth Factor"/>
    <property type="match status" value="1"/>
</dbReference>
<feature type="chain" id="PRO_5030767707" description="Apple domain-containing protein" evidence="1">
    <location>
        <begin position="23"/>
        <end position="303"/>
    </location>
</feature>
<dbReference type="EMBL" id="HBGE01048818">
    <property type="protein sequence ID" value="CAD9146209.1"/>
    <property type="molecule type" value="Transcribed_RNA"/>
</dbReference>
<feature type="signal peptide" evidence="1">
    <location>
        <begin position="1"/>
        <end position="22"/>
    </location>
</feature>
<reference evidence="3" key="1">
    <citation type="submission" date="2021-01" db="EMBL/GenBank/DDBJ databases">
        <authorList>
            <person name="Corre E."/>
            <person name="Pelletier E."/>
            <person name="Niang G."/>
            <person name="Scheremetjew M."/>
            <person name="Finn R."/>
            <person name="Kale V."/>
            <person name="Holt S."/>
            <person name="Cochrane G."/>
            <person name="Meng A."/>
            <person name="Brown T."/>
            <person name="Cohen L."/>
        </authorList>
    </citation>
    <scope>NUCLEOTIDE SEQUENCE</scope>
    <source>
        <strain evidence="3">OF101</strain>
    </source>
</reference>
<gene>
    <name evidence="3" type="ORF">ACAT0790_LOCUS29464</name>
</gene>
<feature type="domain" description="Apple" evidence="2">
    <location>
        <begin position="228"/>
        <end position="293"/>
    </location>
</feature>
<sequence length="303" mass="33327">MPSRLIAVAWLVAALAAWTAECLEEEQGIQKEANFAGRLVEYLDDTNALVQYRLDPNVSVESAEADNASAAPAKLLAEAVPPAKKFKWVQTTTAPEESFEAGERAQMRIESGAYAEMLVPCVVKGKRLNGRYHIRITTSPLSTDLFNIPGRFLVKTQEDKYTESLESLRADGEEFAHMVAQLESEATARTHTEATDRKLNGTAVSKWMSSQRIVMEREIEAEARQIGCPTGYKLVTGSARPSERVANASDADTGELCSKACVAGSGCEAFEWSPNRKTCIPCKASAAFYKKNNKDFLFCKRVK</sequence>
<dbReference type="InterPro" id="IPR003609">
    <property type="entry name" value="Pan_app"/>
</dbReference>